<dbReference type="SMART" id="SM00060">
    <property type="entry name" value="FN3"/>
    <property type="match status" value="1"/>
</dbReference>
<name>A0A5B3GZ54_9BACT</name>
<proteinExistence type="predicted"/>
<feature type="domain" description="Fibronectin type-III" evidence="2">
    <location>
        <begin position="35"/>
        <end position="106"/>
    </location>
</feature>
<dbReference type="Proteomes" id="UP000322940">
    <property type="component" value="Unassembled WGS sequence"/>
</dbReference>
<evidence type="ECO:0000313" key="4">
    <source>
        <dbReference type="Proteomes" id="UP000322940"/>
    </source>
</evidence>
<keyword evidence="1" id="KW-0732">Signal</keyword>
<sequence>MKKISRILMCASLLLGFAACSDSDSGDDGDNNGTQLAAPVLAQSSVEETAFSVTWQAVEHANVYAYSLNGGTEATTSETSARFSGLNPGTEYTVTVKALSTDPKYTASDAAQIKVTTLAEDTSGMIQSAEFDALVGEWVGKQSVKYATGFDPATGGFFFTTEEWTFDVEIMAQVGSRKYRKENYLICLGLGDFEKEGSARTYEQLIEEGFSVARALEGFGPKWFLKLLEDGSIVVEATTKFNVLSWFTTDELGPVYLLGGADDKSFSDCECELPVTVAGDELRVGSTVISGKTWTPSLFQWHPKQGAYARYYLGVSDIVLTRKK</sequence>
<protein>
    <submittedName>
        <fullName evidence="3">Fibronectin type III domain-containing protein</fullName>
    </submittedName>
</protein>
<dbReference type="InterPro" id="IPR036116">
    <property type="entry name" value="FN3_sf"/>
</dbReference>
<dbReference type="InterPro" id="IPR003961">
    <property type="entry name" value="FN3_dom"/>
</dbReference>
<dbReference type="Pfam" id="PF00041">
    <property type="entry name" value="fn3"/>
    <property type="match status" value="1"/>
</dbReference>
<dbReference type="EMBL" id="VVXH01000006">
    <property type="protein sequence ID" value="KAA2378833.1"/>
    <property type="molecule type" value="Genomic_DNA"/>
</dbReference>
<evidence type="ECO:0000313" key="3">
    <source>
        <dbReference type="EMBL" id="KAA2378833.1"/>
    </source>
</evidence>
<dbReference type="AlphaFoldDB" id="A0A5B3GZ54"/>
<dbReference type="RefSeq" id="WP_130064946.1">
    <property type="nucleotide sequence ID" value="NZ_RCXC01000006.1"/>
</dbReference>
<evidence type="ECO:0000259" key="2">
    <source>
        <dbReference type="SMART" id="SM00060"/>
    </source>
</evidence>
<dbReference type="InterPro" id="IPR013783">
    <property type="entry name" value="Ig-like_fold"/>
</dbReference>
<comment type="caution">
    <text evidence="3">The sequence shown here is derived from an EMBL/GenBank/DDBJ whole genome shotgun (WGS) entry which is preliminary data.</text>
</comment>
<dbReference type="Gene3D" id="2.60.40.10">
    <property type="entry name" value="Immunoglobulins"/>
    <property type="match status" value="1"/>
</dbReference>
<accession>A0A5B3GZ54</accession>
<organism evidence="3 4">
    <name type="scientific">Alistipes onderdonkii</name>
    <dbReference type="NCBI Taxonomy" id="328813"/>
    <lineage>
        <taxon>Bacteria</taxon>
        <taxon>Pseudomonadati</taxon>
        <taxon>Bacteroidota</taxon>
        <taxon>Bacteroidia</taxon>
        <taxon>Bacteroidales</taxon>
        <taxon>Rikenellaceae</taxon>
        <taxon>Alistipes</taxon>
    </lineage>
</organism>
<dbReference type="SUPFAM" id="SSF49265">
    <property type="entry name" value="Fibronectin type III"/>
    <property type="match status" value="1"/>
</dbReference>
<feature type="signal peptide" evidence="1">
    <location>
        <begin position="1"/>
        <end position="21"/>
    </location>
</feature>
<evidence type="ECO:0000256" key="1">
    <source>
        <dbReference type="SAM" id="SignalP"/>
    </source>
</evidence>
<feature type="chain" id="PRO_5024373078" evidence="1">
    <location>
        <begin position="22"/>
        <end position="324"/>
    </location>
</feature>
<dbReference type="CDD" id="cd00063">
    <property type="entry name" value="FN3"/>
    <property type="match status" value="1"/>
</dbReference>
<reference evidence="3 4" key="1">
    <citation type="journal article" date="2019" name="Nat. Med.">
        <title>A library of human gut bacterial isolates paired with longitudinal multiomics data enables mechanistic microbiome research.</title>
        <authorList>
            <person name="Poyet M."/>
            <person name="Groussin M."/>
            <person name="Gibbons S.M."/>
            <person name="Avila-Pacheco J."/>
            <person name="Jiang X."/>
            <person name="Kearney S.M."/>
            <person name="Perrotta A.R."/>
            <person name="Berdy B."/>
            <person name="Zhao S."/>
            <person name="Lieberman T.D."/>
            <person name="Swanson P.K."/>
            <person name="Smith M."/>
            <person name="Roesemann S."/>
            <person name="Alexander J.E."/>
            <person name="Rich S.A."/>
            <person name="Livny J."/>
            <person name="Vlamakis H."/>
            <person name="Clish C."/>
            <person name="Bullock K."/>
            <person name="Deik A."/>
            <person name="Scott J."/>
            <person name="Pierce K.A."/>
            <person name="Xavier R.J."/>
            <person name="Alm E.J."/>
        </authorList>
    </citation>
    <scope>NUCLEOTIDE SEQUENCE [LARGE SCALE GENOMIC DNA]</scope>
    <source>
        <strain evidence="3 4">BIOML-A266</strain>
    </source>
</reference>
<dbReference type="PROSITE" id="PS51257">
    <property type="entry name" value="PROKAR_LIPOPROTEIN"/>
    <property type="match status" value="1"/>
</dbReference>
<gene>
    <name evidence="3" type="ORF">F2Y10_07125</name>
</gene>